<dbReference type="AlphaFoldDB" id="F9WP70"/>
<dbReference type="EMBL" id="CAEX01003209">
    <property type="protein sequence ID" value="CCD19345.1"/>
    <property type="molecule type" value="Genomic_DNA"/>
</dbReference>
<keyword evidence="2" id="KW-1185">Reference proteome</keyword>
<protein>
    <submittedName>
        <fullName evidence="1">Uncharacterized protein</fullName>
    </submittedName>
</protein>
<gene>
    <name evidence="1" type="ORF">TvY486_0020440</name>
</gene>
<dbReference type="VEuPathDB" id="TriTrypDB:TvY486_0020440"/>
<proteinExistence type="predicted"/>
<dbReference type="Proteomes" id="UP000009027">
    <property type="component" value="Unassembled WGS sequence"/>
</dbReference>
<evidence type="ECO:0000313" key="1">
    <source>
        <dbReference type="EMBL" id="CCD19345.1"/>
    </source>
</evidence>
<sequence length="335" mass="37107">MRAAPQNRIRSGGRLVDGTGALRSSCAASLAKARVCFDNIRINGPRHDVEKRGRIVTQNVRQYGTTLAENGCLAKRNGFIGVVFQPRNCHVFLTRRRIGKLREASSLEKLAAAGMEYVISPVVYAAGLRGGSPFTCYFFLKAAQRRCSKLIRGLLQLNVGGAGLPARAVRQGRCWVSALLENMPVTPRSHRPRPATSEIDAPMYEWRALLFKNDGEMWVAGGAGQREPHFISHGVVRTLSLALSSFAEAIPKNLPICIGNAVEMNVMRKDDAHSDASARESPLINEVLPKQSVQSSWVCIVPIENPLDWFSRRNRLKKVGVARGWRMRRGARRAR</sequence>
<organism evidence="1 2">
    <name type="scientific">Trypanosoma vivax (strain Y486)</name>
    <dbReference type="NCBI Taxonomy" id="1055687"/>
    <lineage>
        <taxon>Eukaryota</taxon>
        <taxon>Discoba</taxon>
        <taxon>Euglenozoa</taxon>
        <taxon>Kinetoplastea</taxon>
        <taxon>Metakinetoplastina</taxon>
        <taxon>Trypanosomatida</taxon>
        <taxon>Trypanosomatidae</taxon>
        <taxon>Trypanosoma</taxon>
        <taxon>Duttonella</taxon>
    </lineage>
</organism>
<name>F9WP70_TRYVY</name>
<accession>F9WP70</accession>
<evidence type="ECO:0000313" key="2">
    <source>
        <dbReference type="Proteomes" id="UP000009027"/>
    </source>
</evidence>
<reference evidence="1 2" key="1">
    <citation type="journal article" date="2012" name="Proc. Natl. Acad. Sci. U.S.A.">
        <title>Antigenic diversity is generated by distinct evolutionary mechanisms in African trypanosome species.</title>
        <authorList>
            <person name="Jackson A.P."/>
            <person name="Berry A."/>
            <person name="Aslett M."/>
            <person name="Allison H.C."/>
            <person name="Burton P."/>
            <person name="Vavrova-Anderson J."/>
            <person name="Brown R."/>
            <person name="Browne H."/>
            <person name="Corton N."/>
            <person name="Hauser H."/>
            <person name="Gamble J."/>
            <person name="Gilderthorp R."/>
            <person name="Marcello L."/>
            <person name="McQuillan J."/>
            <person name="Otto T.D."/>
            <person name="Quail M.A."/>
            <person name="Sanders M.J."/>
            <person name="van Tonder A."/>
            <person name="Ginger M.L."/>
            <person name="Field M.C."/>
            <person name="Barry J.D."/>
            <person name="Hertz-Fowler C."/>
            <person name="Berriman M."/>
        </authorList>
    </citation>
    <scope>NUCLEOTIDE SEQUENCE</scope>
    <source>
        <strain evidence="1 2">Y486</strain>
    </source>
</reference>